<sequence length="495" mass="53252">MPRPAGRCAGTRTLPCGFCGSRRAEERVRSCQPAGGGRDAMTAALVFVVAVCTIGVSTLVWGTVAVARLLAERRTSPRLLSPSMYFRPAEVAILIAAHDEELVIADAVAAARALVPGQNVFVVSDGSHDATVERARDAGATAWDLSPNRGKAGAIRAGLQRFRIPERFPLLLLLDADSRPRRDYLRTGLPLFTDPSVVAVAGRATTAADVPATRGGRLLTSYRERTYICTQYLHKFGQAARSADAVAIVPGFASLYRTDVLDRIDIDAPGLSIEDFNMTFEVHAKRLGRIAFHPDCAIAETQDPAVFRDYSAQMRRWSLGFWQTVRRHGIRPGLFWTSVGVFATETVVASLVLAAVVPLLLLAALAAIASRVLSGPAADVAEAVAAALPAVPFLVGLLFVDTMMTVFFCAVAPRRPHPTMVLFPLLRVWDAVLCLRALLAALGRPSDGRWKSPDRRSVAQIARADDHDGVETAAFSRRSGSGRGRTVEVGHELSA</sequence>
<dbReference type="PANTHER" id="PTHR43630">
    <property type="entry name" value="POLY-BETA-1,6-N-ACETYL-D-GLUCOSAMINE SYNTHASE"/>
    <property type="match status" value="1"/>
</dbReference>
<keyword evidence="2" id="KW-1133">Transmembrane helix</keyword>
<dbReference type="AlphaFoldDB" id="A0A443JLA7"/>
<reference evidence="3 4" key="1">
    <citation type="journal article" date="2018" name="Front. Microbiol.">
        <title>Novel Insights Into Bacterial Dimethylsulfoniopropionate Catabolism in the East China Sea.</title>
        <authorList>
            <person name="Liu J."/>
            <person name="Liu J."/>
            <person name="Zhang S.H."/>
            <person name="Liang J."/>
            <person name="Lin H."/>
            <person name="Song D."/>
            <person name="Yang G.P."/>
            <person name="Todd J.D."/>
            <person name="Zhang X.H."/>
        </authorList>
    </citation>
    <scope>NUCLEOTIDE SEQUENCE [LARGE SCALE GENOMIC DNA]</scope>
    <source>
        <strain evidence="3 4">ZYFD042</strain>
    </source>
</reference>
<evidence type="ECO:0000313" key="3">
    <source>
        <dbReference type="EMBL" id="RWR21338.1"/>
    </source>
</evidence>
<protein>
    <submittedName>
        <fullName evidence="3">Glycosyltransferase family 2 protein</fullName>
    </submittedName>
</protein>
<feature type="transmembrane region" description="Helical" evidence="2">
    <location>
        <begin position="387"/>
        <end position="412"/>
    </location>
</feature>
<dbReference type="PANTHER" id="PTHR43630:SF2">
    <property type="entry name" value="GLYCOSYLTRANSFERASE"/>
    <property type="match status" value="1"/>
</dbReference>
<name>A0A443JLA7_9MICO</name>
<keyword evidence="2" id="KW-0472">Membrane</keyword>
<keyword evidence="2" id="KW-0812">Transmembrane</keyword>
<dbReference type="SUPFAM" id="SSF53448">
    <property type="entry name" value="Nucleotide-diphospho-sugar transferases"/>
    <property type="match status" value="1"/>
</dbReference>
<dbReference type="Gene3D" id="3.90.550.10">
    <property type="entry name" value="Spore Coat Polysaccharide Biosynthesis Protein SpsA, Chain A"/>
    <property type="match status" value="1"/>
</dbReference>
<feature type="region of interest" description="Disordered" evidence="1">
    <location>
        <begin position="465"/>
        <end position="495"/>
    </location>
</feature>
<dbReference type="Pfam" id="PF13641">
    <property type="entry name" value="Glyco_tranf_2_3"/>
    <property type="match status" value="1"/>
</dbReference>
<dbReference type="EMBL" id="RBZY01000010">
    <property type="protein sequence ID" value="RWR21338.1"/>
    <property type="molecule type" value="Genomic_DNA"/>
</dbReference>
<feature type="transmembrane region" description="Helical" evidence="2">
    <location>
        <begin position="334"/>
        <end position="367"/>
    </location>
</feature>
<dbReference type="GO" id="GO:0016740">
    <property type="term" value="F:transferase activity"/>
    <property type="evidence" value="ECO:0007669"/>
    <property type="project" value="UniProtKB-KW"/>
</dbReference>
<feature type="compositionally biased region" description="Basic and acidic residues" evidence="1">
    <location>
        <begin position="485"/>
        <end position="495"/>
    </location>
</feature>
<proteinExistence type="predicted"/>
<evidence type="ECO:0000313" key="4">
    <source>
        <dbReference type="Proteomes" id="UP000285970"/>
    </source>
</evidence>
<evidence type="ECO:0000256" key="1">
    <source>
        <dbReference type="SAM" id="MobiDB-lite"/>
    </source>
</evidence>
<organism evidence="3 4">
    <name type="scientific">Microbacterium enclense</name>
    <dbReference type="NCBI Taxonomy" id="993073"/>
    <lineage>
        <taxon>Bacteria</taxon>
        <taxon>Bacillati</taxon>
        <taxon>Actinomycetota</taxon>
        <taxon>Actinomycetes</taxon>
        <taxon>Micrococcales</taxon>
        <taxon>Microbacteriaceae</taxon>
        <taxon>Microbacterium</taxon>
    </lineage>
</organism>
<comment type="caution">
    <text evidence="3">The sequence shown here is derived from an EMBL/GenBank/DDBJ whole genome shotgun (WGS) entry which is preliminary data.</text>
</comment>
<keyword evidence="3" id="KW-0808">Transferase</keyword>
<dbReference type="OrthoDB" id="9797391at2"/>
<evidence type="ECO:0000256" key="2">
    <source>
        <dbReference type="SAM" id="Phobius"/>
    </source>
</evidence>
<accession>A0A443JLA7</accession>
<gene>
    <name evidence="3" type="ORF">D8Y23_04160</name>
</gene>
<dbReference type="Proteomes" id="UP000285970">
    <property type="component" value="Unassembled WGS sequence"/>
</dbReference>
<feature type="transmembrane region" description="Helical" evidence="2">
    <location>
        <begin position="43"/>
        <end position="71"/>
    </location>
</feature>
<dbReference type="InterPro" id="IPR029044">
    <property type="entry name" value="Nucleotide-diphossugar_trans"/>
</dbReference>
<dbReference type="CDD" id="cd06423">
    <property type="entry name" value="CESA_like"/>
    <property type="match status" value="1"/>
</dbReference>